<accession>A0A545UCE0</accession>
<dbReference type="EMBL" id="VIKS01000009">
    <property type="protein sequence ID" value="TQV87138.1"/>
    <property type="molecule type" value="Genomic_DNA"/>
</dbReference>
<dbReference type="InterPro" id="IPR050553">
    <property type="entry name" value="Thioredoxin_ResA/DsbE_sf"/>
</dbReference>
<dbReference type="Pfam" id="PF08534">
    <property type="entry name" value="Redoxin"/>
    <property type="match status" value="1"/>
</dbReference>
<name>A0A545UCE0_9GAMM</name>
<dbReference type="AlphaFoldDB" id="A0A545UCE0"/>
<dbReference type="PROSITE" id="PS51352">
    <property type="entry name" value="THIOREDOXIN_2"/>
    <property type="match status" value="1"/>
</dbReference>
<proteinExistence type="predicted"/>
<dbReference type="SUPFAM" id="SSF52833">
    <property type="entry name" value="Thioredoxin-like"/>
    <property type="match status" value="1"/>
</dbReference>
<dbReference type="GO" id="GO:0016491">
    <property type="term" value="F:oxidoreductase activity"/>
    <property type="evidence" value="ECO:0007669"/>
    <property type="project" value="InterPro"/>
</dbReference>
<reference evidence="3 4" key="1">
    <citation type="submission" date="2019-07" db="EMBL/GenBank/DDBJ databases">
        <title>Draft genome for Aliikangiella sp. M105.</title>
        <authorList>
            <person name="Wang G."/>
        </authorList>
    </citation>
    <scope>NUCLEOTIDE SEQUENCE [LARGE SCALE GENOMIC DNA]</scope>
    <source>
        <strain evidence="3 4">M105</strain>
    </source>
</reference>
<dbReference type="InterPro" id="IPR013740">
    <property type="entry name" value="Redoxin"/>
</dbReference>
<keyword evidence="4" id="KW-1185">Reference proteome</keyword>
<sequence length="181" mass="20425">MFNVKQILIRAFYQEKKSMKLWFKLLGLLALVASISVAQAKNEPAPAFTLSDIYSGKKVSLSDYAGKVVYVDFWASWCGPCRKSFPAMEEIYQANKAKGFEVITVNLDDNAGLGKEFLKSFKVSFTNLYDDKKQTPSAYQVATMPSSFLIDKKGKIRLRHQGYKKSDKAKLDQAIKILLSE</sequence>
<keyword evidence="1" id="KW-0732">Signal</keyword>
<evidence type="ECO:0000313" key="4">
    <source>
        <dbReference type="Proteomes" id="UP000315439"/>
    </source>
</evidence>
<evidence type="ECO:0000313" key="3">
    <source>
        <dbReference type="EMBL" id="TQV87138.1"/>
    </source>
</evidence>
<evidence type="ECO:0000259" key="2">
    <source>
        <dbReference type="PROSITE" id="PS51352"/>
    </source>
</evidence>
<comment type="caution">
    <text evidence="3">The sequence shown here is derived from an EMBL/GenBank/DDBJ whole genome shotgun (WGS) entry which is preliminary data.</text>
</comment>
<gene>
    <name evidence="3" type="ORF">FLL46_15140</name>
</gene>
<dbReference type="InterPro" id="IPR013766">
    <property type="entry name" value="Thioredoxin_domain"/>
</dbReference>
<dbReference type="Proteomes" id="UP000315439">
    <property type="component" value="Unassembled WGS sequence"/>
</dbReference>
<dbReference type="Gene3D" id="3.40.30.10">
    <property type="entry name" value="Glutaredoxin"/>
    <property type="match status" value="1"/>
</dbReference>
<dbReference type="InterPro" id="IPR036249">
    <property type="entry name" value="Thioredoxin-like_sf"/>
</dbReference>
<protein>
    <submittedName>
        <fullName evidence="3">TlpA family protein disulfide reductase</fullName>
    </submittedName>
</protein>
<organism evidence="3 4">
    <name type="scientific">Aliikangiella coralliicola</name>
    <dbReference type="NCBI Taxonomy" id="2592383"/>
    <lineage>
        <taxon>Bacteria</taxon>
        <taxon>Pseudomonadati</taxon>
        <taxon>Pseudomonadota</taxon>
        <taxon>Gammaproteobacteria</taxon>
        <taxon>Oceanospirillales</taxon>
        <taxon>Pleioneaceae</taxon>
        <taxon>Aliikangiella</taxon>
    </lineage>
</organism>
<dbReference type="PANTHER" id="PTHR42852">
    <property type="entry name" value="THIOL:DISULFIDE INTERCHANGE PROTEIN DSBE"/>
    <property type="match status" value="1"/>
</dbReference>
<evidence type="ECO:0000256" key="1">
    <source>
        <dbReference type="SAM" id="SignalP"/>
    </source>
</evidence>
<dbReference type="PANTHER" id="PTHR42852:SF18">
    <property type="entry name" value="CHROMOSOME UNDETERMINED SCAFFOLD_47, WHOLE GENOME SHOTGUN SEQUENCE"/>
    <property type="match status" value="1"/>
</dbReference>
<dbReference type="OrthoDB" id="9799347at2"/>
<feature type="chain" id="PRO_5022025233" evidence="1">
    <location>
        <begin position="41"/>
        <end position="181"/>
    </location>
</feature>
<feature type="signal peptide" evidence="1">
    <location>
        <begin position="1"/>
        <end position="40"/>
    </location>
</feature>
<dbReference type="CDD" id="cd02966">
    <property type="entry name" value="TlpA_like_family"/>
    <property type="match status" value="1"/>
</dbReference>
<feature type="domain" description="Thioredoxin" evidence="2">
    <location>
        <begin position="39"/>
        <end position="180"/>
    </location>
</feature>